<dbReference type="Proteomes" id="UP000190162">
    <property type="component" value="Unassembled WGS sequence"/>
</dbReference>
<evidence type="ECO:0000313" key="2">
    <source>
        <dbReference type="Proteomes" id="UP000190162"/>
    </source>
</evidence>
<dbReference type="InterPro" id="IPR008886">
    <property type="entry name" value="UPF0227/Esterase_YqiA"/>
</dbReference>
<dbReference type="SUPFAM" id="SSF53474">
    <property type="entry name" value="alpha/beta-Hydrolases"/>
    <property type="match status" value="1"/>
</dbReference>
<sequence length="192" mass="21290">MPPLLIYIHGFNSSPLSAKAQQIQAWCETHRPDIKLEVPRLACYPSDAANQLKALVNTYQGDYRIGLVGSSLGGYLSTWLNAQFGFPAVVVNPAVKPYELLVDYLGPQQNPYTGEQYVFEAHHMGDLKALDTESISHPDTIWLLQQEGDEVLDYSQAVAKYQGCKQTVEAGGDHAFVGFDRYPAKIIQFLGL</sequence>
<dbReference type="OrthoDB" id="9814831at2"/>
<dbReference type="NCBIfam" id="NF008291">
    <property type="entry name" value="PRK11071.1"/>
    <property type="match status" value="1"/>
</dbReference>
<dbReference type="PANTHER" id="PTHR35602:SF3">
    <property type="entry name" value="ESTERASE YQIA"/>
    <property type="match status" value="1"/>
</dbReference>
<dbReference type="InterPro" id="IPR029058">
    <property type="entry name" value="AB_hydrolase_fold"/>
</dbReference>
<dbReference type="RefSeq" id="WP_078752525.1">
    <property type="nucleotide sequence ID" value="NZ_FUXU01000023.1"/>
</dbReference>
<accession>A0A1T4UP73</accession>
<dbReference type="PANTHER" id="PTHR35602">
    <property type="entry name" value="ESTERASE YQIA-RELATED"/>
    <property type="match status" value="1"/>
</dbReference>
<reference evidence="2" key="1">
    <citation type="submission" date="2017-02" db="EMBL/GenBank/DDBJ databases">
        <authorList>
            <person name="Varghese N."/>
            <person name="Submissions S."/>
        </authorList>
    </citation>
    <scope>NUCLEOTIDE SEQUENCE [LARGE SCALE GENOMIC DNA]</scope>
    <source>
        <strain evidence="2">DSM 22720</strain>
    </source>
</reference>
<dbReference type="AlphaFoldDB" id="A0A1T4UP73"/>
<organism evidence="1 2">
    <name type="scientific">Enterovibrio nigricans DSM 22720</name>
    <dbReference type="NCBI Taxonomy" id="1121868"/>
    <lineage>
        <taxon>Bacteria</taxon>
        <taxon>Pseudomonadati</taxon>
        <taxon>Pseudomonadota</taxon>
        <taxon>Gammaproteobacteria</taxon>
        <taxon>Vibrionales</taxon>
        <taxon>Vibrionaceae</taxon>
        <taxon>Enterovibrio</taxon>
    </lineage>
</organism>
<dbReference type="Pfam" id="PF05728">
    <property type="entry name" value="UPF0227"/>
    <property type="match status" value="1"/>
</dbReference>
<name>A0A1T4UP73_9GAMM</name>
<proteinExistence type="predicted"/>
<dbReference type="Gene3D" id="3.40.50.1820">
    <property type="entry name" value="alpha/beta hydrolase"/>
    <property type="match status" value="1"/>
</dbReference>
<protein>
    <recommendedName>
        <fullName evidence="3">Esterase YqiA</fullName>
    </recommendedName>
</protein>
<gene>
    <name evidence="1" type="ORF">SAMN02745132_02156</name>
</gene>
<evidence type="ECO:0008006" key="3">
    <source>
        <dbReference type="Google" id="ProtNLM"/>
    </source>
</evidence>
<keyword evidence="2" id="KW-1185">Reference proteome</keyword>
<evidence type="ECO:0000313" key="1">
    <source>
        <dbReference type="EMBL" id="SKA54542.1"/>
    </source>
</evidence>
<dbReference type="EMBL" id="FUXU01000023">
    <property type="protein sequence ID" value="SKA54542.1"/>
    <property type="molecule type" value="Genomic_DNA"/>
</dbReference>